<gene>
    <name evidence="1" type="ORF">GOP47_0015847</name>
</gene>
<keyword evidence="2" id="KW-1185">Reference proteome</keyword>
<accession>A0A9D4UKH8</accession>
<dbReference type="Proteomes" id="UP000886520">
    <property type="component" value="Chromosome 15"/>
</dbReference>
<evidence type="ECO:0000313" key="1">
    <source>
        <dbReference type="EMBL" id="KAI5069546.1"/>
    </source>
</evidence>
<dbReference type="OrthoDB" id="1923282at2759"/>
<name>A0A9D4UKH8_ADICA</name>
<reference evidence="1" key="1">
    <citation type="submission" date="2021-01" db="EMBL/GenBank/DDBJ databases">
        <title>Adiantum capillus-veneris genome.</title>
        <authorList>
            <person name="Fang Y."/>
            <person name="Liao Q."/>
        </authorList>
    </citation>
    <scope>NUCLEOTIDE SEQUENCE</scope>
    <source>
        <strain evidence="1">H3</strain>
        <tissue evidence="1">Leaf</tissue>
    </source>
</reference>
<dbReference type="AlphaFoldDB" id="A0A9D4UKH8"/>
<comment type="caution">
    <text evidence="1">The sequence shown here is derived from an EMBL/GenBank/DDBJ whole genome shotgun (WGS) entry which is preliminary data.</text>
</comment>
<sequence length="107" mass="12362">MNSAKLRSISVTLDSTRAFHTRPAGKDENEAVGMLELDITFFGKPQLTDNFYPLHLQLPQEHCFLKASWHPRHLLMMTTKPNFPLKARMLFLKILKMELLSPKPSKQ</sequence>
<proteinExistence type="predicted"/>
<dbReference type="EMBL" id="JABFUD020000015">
    <property type="protein sequence ID" value="KAI5069546.1"/>
    <property type="molecule type" value="Genomic_DNA"/>
</dbReference>
<protein>
    <submittedName>
        <fullName evidence="1">Uncharacterized protein</fullName>
    </submittedName>
</protein>
<evidence type="ECO:0000313" key="2">
    <source>
        <dbReference type="Proteomes" id="UP000886520"/>
    </source>
</evidence>
<organism evidence="1 2">
    <name type="scientific">Adiantum capillus-veneris</name>
    <name type="common">Maidenhair fern</name>
    <dbReference type="NCBI Taxonomy" id="13818"/>
    <lineage>
        <taxon>Eukaryota</taxon>
        <taxon>Viridiplantae</taxon>
        <taxon>Streptophyta</taxon>
        <taxon>Embryophyta</taxon>
        <taxon>Tracheophyta</taxon>
        <taxon>Polypodiopsida</taxon>
        <taxon>Polypodiidae</taxon>
        <taxon>Polypodiales</taxon>
        <taxon>Pteridineae</taxon>
        <taxon>Pteridaceae</taxon>
        <taxon>Vittarioideae</taxon>
        <taxon>Adiantum</taxon>
    </lineage>
</organism>